<dbReference type="PANTHER" id="PTHR34391:SF1">
    <property type="entry name" value="UPF0658 GOLGI APPARATUS MEMBRANE PROTEIN C1952.10C-RELATED"/>
    <property type="match status" value="1"/>
</dbReference>
<dbReference type="InterPro" id="IPR040410">
    <property type="entry name" value="UPF0658_Golgi"/>
</dbReference>
<dbReference type="GO" id="GO:0005794">
    <property type="term" value="C:Golgi apparatus"/>
    <property type="evidence" value="ECO:0007669"/>
    <property type="project" value="TreeGrafter"/>
</dbReference>
<comment type="caution">
    <text evidence="2">The sequence shown here is derived from an EMBL/GenBank/DDBJ whole genome shotgun (WGS) entry which is preliminary data.</text>
</comment>
<feature type="transmembrane region" description="Helical" evidence="1">
    <location>
        <begin position="266"/>
        <end position="287"/>
    </location>
</feature>
<keyword evidence="3" id="KW-1185">Reference proteome</keyword>
<accession>A0A9P7V6N2</accession>
<feature type="transmembrane region" description="Helical" evidence="1">
    <location>
        <begin position="145"/>
        <end position="165"/>
    </location>
</feature>
<feature type="transmembrane region" description="Helical" evidence="1">
    <location>
        <begin position="172"/>
        <end position="192"/>
    </location>
</feature>
<feature type="transmembrane region" description="Helical" evidence="1">
    <location>
        <begin position="369"/>
        <end position="392"/>
    </location>
</feature>
<dbReference type="OrthoDB" id="2448307at2759"/>
<evidence type="ECO:0000256" key="1">
    <source>
        <dbReference type="SAM" id="Phobius"/>
    </source>
</evidence>
<keyword evidence="1" id="KW-0472">Membrane</keyword>
<dbReference type="GeneID" id="66115122"/>
<feature type="transmembrane region" description="Helical" evidence="1">
    <location>
        <begin position="320"/>
        <end position="340"/>
    </location>
</feature>
<dbReference type="AlphaFoldDB" id="A0A9P7V6N2"/>
<feature type="transmembrane region" description="Helical" evidence="1">
    <location>
        <begin position="105"/>
        <end position="125"/>
    </location>
</feature>
<feature type="transmembrane region" description="Helical" evidence="1">
    <location>
        <begin position="293"/>
        <end position="313"/>
    </location>
</feature>
<dbReference type="EMBL" id="JAHMUF010000018">
    <property type="protein sequence ID" value="KAG7192350.1"/>
    <property type="molecule type" value="Genomic_DNA"/>
</dbReference>
<evidence type="ECO:0000313" key="2">
    <source>
        <dbReference type="EMBL" id="KAG7192350.1"/>
    </source>
</evidence>
<keyword evidence="1" id="KW-1133">Transmembrane helix</keyword>
<keyword evidence="1" id="KW-0812">Transmembrane</keyword>
<organism evidence="2 3">
    <name type="scientific">Scheffersomyces spartinae</name>
    <dbReference type="NCBI Taxonomy" id="45513"/>
    <lineage>
        <taxon>Eukaryota</taxon>
        <taxon>Fungi</taxon>
        <taxon>Dikarya</taxon>
        <taxon>Ascomycota</taxon>
        <taxon>Saccharomycotina</taxon>
        <taxon>Pichiomycetes</taxon>
        <taxon>Debaryomycetaceae</taxon>
        <taxon>Scheffersomyces</taxon>
    </lineage>
</organism>
<name>A0A9P7V6N2_9ASCO</name>
<feature type="transmembrane region" description="Helical" evidence="1">
    <location>
        <begin position="212"/>
        <end position="236"/>
    </location>
</feature>
<dbReference type="RefSeq" id="XP_043047900.1">
    <property type="nucleotide sequence ID" value="XM_043192532.1"/>
</dbReference>
<dbReference type="Proteomes" id="UP000790833">
    <property type="component" value="Unassembled WGS sequence"/>
</dbReference>
<proteinExistence type="predicted"/>
<dbReference type="PANTHER" id="PTHR34391">
    <property type="entry name" value="UPF0658 GOLGI APPARATUS MEMBRANE PROTEIN C1952.10C-RELATED"/>
    <property type="match status" value="1"/>
</dbReference>
<reference evidence="2" key="1">
    <citation type="submission" date="2021-03" db="EMBL/GenBank/DDBJ databases">
        <authorList>
            <person name="Palmer J.M."/>
        </authorList>
    </citation>
    <scope>NUCLEOTIDE SEQUENCE</scope>
    <source>
        <strain evidence="2">ARV_011</strain>
    </source>
</reference>
<evidence type="ECO:0000313" key="3">
    <source>
        <dbReference type="Proteomes" id="UP000790833"/>
    </source>
</evidence>
<gene>
    <name evidence="2" type="ORF">KQ657_001748</name>
</gene>
<protein>
    <submittedName>
        <fullName evidence="2">Uncharacterized protein</fullName>
    </submittedName>
</protein>
<sequence length="448" mass="51139">MALNKSLDDELDFNPREKGSIERLNSIKPSNYDPQYIYSNNNANIRRPDTSYSGLGFSQDNNYSDELPEGSIFRGLPPSPSPPPHIGGTQDVNVAAKKWHYKHTLIYFGTLIVCALAVISFESYIYAAINVHRVQEENKYIEMSIYLSLFIFSGVYQVIMTFIGLRTKSMMLLSFLLLFYVLMVIYTGIQYGELHKLMSKLHKGGWKTGIQVLMICTIVVIGVCLVLQTWMVLFVLRPQVRWLRYKKIGGDYQLRRMYEVFQFHRLLLLFDFFFFLGFTVQFVVIMVGKRNSVEFILTVCVLPLTIILLVLADFAATRELLWLTICCMVLFVCGGVYVVFKVVRLFTKYTLAFNVAIKPGSYFPGRKSLVLFAVITLVVLLVTIVTEICMCFTYGKGLKPLVDGYYRIGSSKSRGKKNQLQQIVSDGEDGIDGIRMQDMLDSRSLVID</sequence>